<feature type="region of interest" description="Disordered" evidence="1">
    <location>
        <begin position="520"/>
        <end position="549"/>
    </location>
</feature>
<feature type="region of interest" description="Disordered" evidence="1">
    <location>
        <begin position="1099"/>
        <end position="2315"/>
    </location>
</feature>
<comment type="caution">
    <text evidence="2">The sequence shown here is derived from an EMBL/GenBank/DDBJ whole genome shotgun (WGS) entry which is preliminary data.</text>
</comment>
<feature type="compositionally biased region" description="Basic and acidic residues" evidence="1">
    <location>
        <begin position="1656"/>
        <end position="1724"/>
    </location>
</feature>
<protein>
    <submittedName>
        <fullName evidence="2">Uncharacterized protein</fullName>
    </submittedName>
</protein>
<feature type="compositionally biased region" description="Basic and acidic residues" evidence="1">
    <location>
        <begin position="1436"/>
        <end position="1449"/>
    </location>
</feature>
<feature type="compositionally biased region" description="Basic and acidic residues" evidence="1">
    <location>
        <begin position="1744"/>
        <end position="1753"/>
    </location>
</feature>
<feature type="compositionally biased region" description="Basic and acidic residues" evidence="1">
    <location>
        <begin position="2287"/>
        <end position="2304"/>
    </location>
</feature>
<accession>A0A6S7G7F8</accession>
<feature type="compositionally biased region" description="Basic and acidic residues" evidence="1">
    <location>
        <begin position="808"/>
        <end position="824"/>
    </location>
</feature>
<feature type="compositionally biased region" description="Basic and acidic residues" evidence="1">
    <location>
        <begin position="1488"/>
        <end position="1505"/>
    </location>
</feature>
<feature type="compositionally biased region" description="Basic and acidic residues" evidence="1">
    <location>
        <begin position="1795"/>
        <end position="1825"/>
    </location>
</feature>
<feature type="compositionally biased region" description="Acidic residues" evidence="1">
    <location>
        <begin position="652"/>
        <end position="662"/>
    </location>
</feature>
<feature type="compositionally biased region" description="Basic and acidic residues" evidence="1">
    <location>
        <begin position="663"/>
        <end position="679"/>
    </location>
</feature>
<feature type="compositionally biased region" description="Basic and acidic residues" evidence="1">
    <location>
        <begin position="1836"/>
        <end position="1847"/>
    </location>
</feature>
<feature type="compositionally biased region" description="Basic residues" evidence="1">
    <location>
        <begin position="1425"/>
        <end position="1435"/>
    </location>
</feature>
<organism evidence="2 3">
    <name type="scientific">Paramuricea clavata</name>
    <name type="common">Red gorgonian</name>
    <name type="synonym">Violescent sea-whip</name>
    <dbReference type="NCBI Taxonomy" id="317549"/>
    <lineage>
        <taxon>Eukaryota</taxon>
        <taxon>Metazoa</taxon>
        <taxon>Cnidaria</taxon>
        <taxon>Anthozoa</taxon>
        <taxon>Octocorallia</taxon>
        <taxon>Malacalcyonacea</taxon>
        <taxon>Plexauridae</taxon>
        <taxon>Paramuricea</taxon>
    </lineage>
</organism>
<proteinExistence type="predicted"/>
<feature type="compositionally biased region" description="Basic and acidic residues" evidence="1">
    <location>
        <begin position="2221"/>
        <end position="2275"/>
    </location>
</feature>
<feature type="compositionally biased region" description="Basic and acidic residues" evidence="1">
    <location>
        <begin position="1318"/>
        <end position="1386"/>
    </location>
</feature>
<dbReference type="InterPro" id="IPR039267">
    <property type="entry name" value="Lsm11"/>
</dbReference>
<feature type="compositionally biased region" description="Polar residues" evidence="1">
    <location>
        <begin position="1506"/>
        <end position="1529"/>
    </location>
</feature>
<feature type="compositionally biased region" description="Polar residues" evidence="1">
    <location>
        <begin position="1888"/>
        <end position="1900"/>
    </location>
</feature>
<reference evidence="2" key="1">
    <citation type="submission" date="2020-04" db="EMBL/GenBank/DDBJ databases">
        <authorList>
            <person name="Alioto T."/>
            <person name="Alioto T."/>
            <person name="Gomez Garrido J."/>
        </authorList>
    </citation>
    <scope>NUCLEOTIDE SEQUENCE</scope>
    <source>
        <strain evidence="2">A484AB</strain>
    </source>
</reference>
<gene>
    <name evidence="2" type="ORF">PACLA_8A017145</name>
</gene>
<feature type="compositionally biased region" description="Basic and acidic residues" evidence="1">
    <location>
        <begin position="352"/>
        <end position="361"/>
    </location>
</feature>
<feature type="compositionally biased region" description="Polar residues" evidence="1">
    <location>
        <begin position="2176"/>
        <end position="2189"/>
    </location>
</feature>
<feature type="region of interest" description="Disordered" evidence="1">
    <location>
        <begin position="988"/>
        <end position="1023"/>
    </location>
</feature>
<feature type="compositionally biased region" description="Basic and acidic residues" evidence="1">
    <location>
        <begin position="2007"/>
        <end position="2045"/>
    </location>
</feature>
<dbReference type="SUPFAM" id="SSF50182">
    <property type="entry name" value="Sm-like ribonucleoproteins"/>
    <property type="match status" value="1"/>
</dbReference>
<feature type="compositionally biased region" description="Acidic residues" evidence="1">
    <location>
        <begin position="797"/>
        <end position="807"/>
    </location>
</feature>
<dbReference type="GO" id="GO:0005683">
    <property type="term" value="C:U7 snRNP"/>
    <property type="evidence" value="ECO:0007669"/>
    <property type="project" value="TreeGrafter"/>
</dbReference>
<feature type="compositionally biased region" description="Polar residues" evidence="1">
    <location>
        <begin position="1289"/>
        <end position="1299"/>
    </location>
</feature>
<feature type="compositionally biased region" description="Polar residues" evidence="1">
    <location>
        <begin position="522"/>
        <end position="533"/>
    </location>
</feature>
<name>A0A6S7G7F8_PARCT</name>
<feature type="region of interest" description="Disordered" evidence="1">
    <location>
        <begin position="768"/>
        <end position="832"/>
    </location>
</feature>
<feature type="region of interest" description="Disordered" evidence="1">
    <location>
        <begin position="338"/>
        <end position="363"/>
    </location>
</feature>
<feature type="compositionally biased region" description="Basic and acidic residues" evidence="1">
    <location>
        <begin position="1184"/>
        <end position="1218"/>
    </location>
</feature>
<dbReference type="Proteomes" id="UP001152795">
    <property type="component" value="Unassembled WGS sequence"/>
</dbReference>
<feature type="compositionally biased region" description="Basic and acidic residues" evidence="1">
    <location>
        <begin position="534"/>
        <end position="544"/>
    </location>
</feature>
<feature type="compositionally biased region" description="Basic and acidic residues" evidence="1">
    <location>
        <begin position="1901"/>
        <end position="1987"/>
    </location>
</feature>
<feature type="compositionally biased region" description="Basic and acidic residues" evidence="1">
    <location>
        <begin position="1401"/>
        <end position="1410"/>
    </location>
</feature>
<dbReference type="OrthoDB" id="10002367at2759"/>
<evidence type="ECO:0000256" key="1">
    <source>
        <dbReference type="SAM" id="MobiDB-lite"/>
    </source>
</evidence>
<feature type="compositionally biased region" description="Basic and acidic residues" evidence="1">
    <location>
        <begin position="1600"/>
        <end position="1617"/>
    </location>
</feature>
<dbReference type="InterPro" id="IPR010920">
    <property type="entry name" value="LSM_dom_sf"/>
</dbReference>
<feature type="compositionally biased region" description="Polar residues" evidence="1">
    <location>
        <begin position="1776"/>
        <end position="1790"/>
    </location>
</feature>
<feature type="compositionally biased region" description="Basic and acidic residues" evidence="1">
    <location>
        <begin position="1761"/>
        <end position="1775"/>
    </location>
</feature>
<evidence type="ECO:0000313" key="2">
    <source>
        <dbReference type="EMBL" id="CAB3984336.1"/>
    </source>
</evidence>
<feature type="compositionally biased region" description="Basic and acidic residues" evidence="1">
    <location>
        <begin position="1545"/>
        <end position="1562"/>
    </location>
</feature>
<keyword evidence="3" id="KW-1185">Reference proteome</keyword>
<feature type="compositionally biased region" description="Basic and acidic residues" evidence="1">
    <location>
        <begin position="2190"/>
        <end position="2204"/>
    </location>
</feature>
<feature type="compositionally biased region" description="Acidic residues" evidence="1">
    <location>
        <begin position="1240"/>
        <end position="1255"/>
    </location>
</feature>
<sequence length="2393" mass="265315">MAANTSERKLQKELDFTSPSFNALKALYSKHLQPPVASAHIFNNINEYAKSLKTGKNEPKQTGEGDLADRLKNIAENKLNKLRNRKRDPSKLEHLMKVKSQTDGIVEKVAMLEKTKKKGQQMNVLERMEEKHKEGPLSILYNCIEKKTKLKVWTRKLKGLRGVCVGYLIAFDKHMNLAMMDVDEMFAIEEEVVMDPAESLAASLKKIEKKKEKKRKWRRRKRERLRNDERMVGDKNNGNEGLNINFKAQECSGTNMGLFESSTSTSMEIENSRASISGEIEGNLDRQSIENWLQSDLGNDLDNSSDDRLRMRLKAMECSTTNIGLLGSTASIDTENNERNSFAFGSDGLDETLDRRPKEDSSQNYLNSECFTMERKSKGCSTGLFESNVNIDTEDSELQIKKRERLREKGERTMNDEGDGKGLTMDIKENECSTTINPATITGLLESNISIVDENSGINSLKSNGGIADSLNCQANYAERDFTNDFGDENIENQSLRMGVKATEYSSTISNVELLESDVSMETDNSQISTKDISQSHDSIEKRSGQQQVDEDVRLDLKTDVDNVGKENVDSLSPKMDIQAKSLDFVNEKISVDNQESQKPLGHIETEGDVFVGYKDETLVEISTGGDQTQDSCSDGEDGSAKTSQSFRSGEEEGVVELLQEESDGKDLSTNDEGNKDDSFGEETTSNEVTIYSIMKKVRRTESELKEAGSLLSNDKNTNTYPYQPYSILQSNVLSMEVDEEPQKPLGHIETEVDVFVGYKDETLVEISIGGDQTQDSCSDEEDRSATMSQSFRSGEEEGVVELVQEESDGKDFSTNDEGNKDDSFGDETTSNEVTIYGIMKEVKRTESELKEAGSLLSNDRNTNTYPYQPYSILQGNVLAMEVDEGSQDSVMFDWSLDREGAAMGVQAVTLHHKITYGEEIRGSMKQVCGIDSLVKAVGDGDGDSSGAIGEDGGGNAEGIGEDVGYDNYGSNSDDIEVDYVMTKVSEMDDDSCDGNNGNGGDGNNDSEYVGDTDESDGGNYEDVGYYGDSDGTIAIGGEMVDSATNKNDEKADFGGGSCEDNNVDADQLGDVNNGNGDKVDNIDDGEDGICDDGILDLSKGTNDHSNSHDGNYGSRAVEGTSHNHDDGTGNENDDGTSIVAHGKGTDNGAGSHDGDGSSNIGNGSNDGGDSVGGISIVKGTDNNPKEKSIDEGKLRSTVKGERDNGRDEEHSVAEKTVTEILTDVPQSGNREITKQENVEEKEEGELTSSSDDENLEKCGDSRKDKKKHKAGLEKVLAPKCDEKKSNVRLKSTGTTSKEIQGDGDKEKRKRRNSISCARERSSEIKEKISDEKRGQKSVKERRRSLVEKGIDHDDRSSKRATSKDKTEGRKISLSKERKSEKDHIKTINKRRSSSTSQKRNVTDIADKTGDSSPRIVESKDNAKSRKVSTSKGRKREKDNVKAIKERRSSSTSQKLNATDIGDNTDDSSSKTVESKDTAKSYKISTSKGREHEKDNVKAIKERRSSSTSQKRNATTDIGDNTDGSSSRTVENKDTAKSSKMSASKGREREKDNVQRIKERRSSSTSQKRNVTDIGDTDDSSSKTVENKDTAKCSKISTSKGRELGKDNDKTIKERRSSSTSQKRNVTDIGDNTGDSSSKTVESKDNAKSSKINTSKGRELEKDNVKTIKERRRSSTSEKRYVTEKEVDKDSSSRKIGTKENAENRKSLRILRKESRSKEDDNKTIGKKRNSTTVIKLDTSSSSRDLRSKDSLRKSKSITSSHDKRSDLNDYEKNVNKTANDNSLTKSESCAKQPKQMEKAKVSGDKNSREDQIRHNESGRRESRSSSESYTRNLSRNKEKESDDKHKTQIRKSGYNTSPVGSTCKRTTRQSSTSLKSSSKRLSKSSEELMNTSSETQSKGKSVEPIRNISKDSSKGSDGKNVREKSSVTEVRRSSRVSDKKKNIGDQEVTKKDSKREIPKTKAKTDAKKTTSGKKTDLVRHEDRSLKSQDNSSVKQEKGDACGTEKAAGKEENLEKNVKEKVTCKNEDFSLKSADKSTVKRKESGLMKYGNCGTGQTAGKKGSIKEDSLKKNVKENVTCSNNDNKLEPYKKGQSVSKKSDNERSDERKSARNAAKEKSFSRDEKPPEEQKKKLENDETDAKRTQKNINITRNISEECRNNKINTTKSLESGKEKICNSSEATQKKNNGSVKEKDGSLKTSESSKSRVAQKVKAETLTGKEAVAKKKLTVEEYKNKKRSESKDWLKNEANKTSKTVNDKSEKSTQPKTLKESEKLQQPRKSRSQKQIYKGDEEKLSRKRKREDTPVRPQKVRKTKNVDTNKESVKFVKTKEAKLPGNVVTVRILKVERGKALVLKRRHVNQLFIRGDNIIMVAHENVGTTEDKVVKTKVTAVPD</sequence>
<dbReference type="PANTHER" id="PTHR21415">
    <property type="entry name" value="U7 SNRNA-ASSOCIATED SM-LIKE PROTEIN LSM11"/>
    <property type="match status" value="1"/>
</dbReference>
<dbReference type="PANTHER" id="PTHR21415:SF1">
    <property type="entry name" value="U7 SNRNA-ASSOCIATED SM-LIKE PROTEIN LSM11"/>
    <property type="match status" value="1"/>
</dbReference>
<dbReference type="GO" id="GO:0071209">
    <property type="term" value="F:U7 snRNA binding"/>
    <property type="evidence" value="ECO:0007669"/>
    <property type="project" value="InterPro"/>
</dbReference>
<feature type="compositionally biased region" description="Basic and acidic residues" evidence="1">
    <location>
        <begin position="2097"/>
        <end position="2142"/>
    </location>
</feature>
<feature type="compositionally biased region" description="Basic and acidic residues" evidence="1">
    <location>
        <begin position="2063"/>
        <end position="2074"/>
    </location>
</feature>
<dbReference type="GO" id="GO:0006398">
    <property type="term" value="P:mRNA 3'-end processing by stem-loop binding and cleavage"/>
    <property type="evidence" value="ECO:0007669"/>
    <property type="project" value="TreeGrafter"/>
</dbReference>
<feature type="region of interest" description="Disordered" evidence="1">
    <location>
        <begin position="623"/>
        <end position="684"/>
    </location>
</feature>
<dbReference type="EMBL" id="CACRXK020000724">
    <property type="protein sequence ID" value="CAB3984336.1"/>
    <property type="molecule type" value="Genomic_DNA"/>
</dbReference>
<feature type="region of interest" description="Disordered" evidence="1">
    <location>
        <begin position="1045"/>
        <end position="1085"/>
    </location>
</feature>
<dbReference type="Gene3D" id="2.30.30.100">
    <property type="match status" value="1"/>
</dbReference>
<evidence type="ECO:0000313" key="3">
    <source>
        <dbReference type="Proteomes" id="UP001152795"/>
    </source>
</evidence>